<proteinExistence type="predicted"/>
<dbReference type="Pfam" id="PF02597">
    <property type="entry name" value="ThiS"/>
    <property type="match status" value="1"/>
</dbReference>
<dbReference type="AlphaFoldDB" id="A1ZFM4"/>
<name>A1ZFM4_MICM2</name>
<dbReference type="Gene3D" id="3.10.20.30">
    <property type="match status" value="1"/>
</dbReference>
<dbReference type="EMBL" id="AAWS01000005">
    <property type="protein sequence ID" value="EAY30798.1"/>
    <property type="molecule type" value="Genomic_DNA"/>
</dbReference>
<dbReference type="InterPro" id="IPR016155">
    <property type="entry name" value="Mopterin_synth/thiamin_S_b"/>
</dbReference>
<gene>
    <name evidence="1" type="ORF">M23134_01122</name>
</gene>
<dbReference type="InterPro" id="IPR012675">
    <property type="entry name" value="Beta-grasp_dom_sf"/>
</dbReference>
<dbReference type="OrthoDB" id="6894792at2"/>
<dbReference type="RefSeq" id="WP_002694503.1">
    <property type="nucleotide sequence ID" value="NZ_AAWS01000005.1"/>
</dbReference>
<dbReference type="eggNOG" id="COG1977">
    <property type="taxonomic scope" value="Bacteria"/>
</dbReference>
<sequence>MAKIKFTNLLRRFYPHLAEQIEVPGNTIAQVLEALNQQYPGIRDYLVDERGKLRQHVNIFIGEELIQDKDTLQDTVEEQDEVFILQAISGGCSLKVI</sequence>
<dbReference type="InterPro" id="IPR052045">
    <property type="entry name" value="Sulfur_Carrier/Prot_Modifier"/>
</dbReference>
<dbReference type="Proteomes" id="UP000004095">
    <property type="component" value="Unassembled WGS sequence"/>
</dbReference>
<organism evidence="1 2">
    <name type="scientific">Microscilla marina ATCC 23134</name>
    <dbReference type="NCBI Taxonomy" id="313606"/>
    <lineage>
        <taxon>Bacteria</taxon>
        <taxon>Pseudomonadati</taxon>
        <taxon>Bacteroidota</taxon>
        <taxon>Cytophagia</taxon>
        <taxon>Cytophagales</taxon>
        <taxon>Microscillaceae</taxon>
        <taxon>Microscilla</taxon>
    </lineage>
</organism>
<dbReference type="PANTHER" id="PTHR38031">
    <property type="entry name" value="SULFUR CARRIER PROTEIN SLR0821-RELATED"/>
    <property type="match status" value="1"/>
</dbReference>
<evidence type="ECO:0000313" key="1">
    <source>
        <dbReference type="EMBL" id="EAY30798.1"/>
    </source>
</evidence>
<protein>
    <submittedName>
        <fullName evidence="1">QbsE</fullName>
    </submittedName>
</protein>
<reference evidence="1 2" key="1">
    <citation type="submission" date="2007-01" db="EMBL/GenBank/DDBJ databases">
        <authorList>
            <person name="Haygood M."/>
            <person name="Podell S."/>
            <person name="Anderson C."/>
            <person name="Hopkinson B."/>
            <person name="Roe K."/>
            <person name="Barbeau K."/>
            <person name="Gaasterland T."/>
            <person name="Ferriera S."/>
            <person name="Johnson J."/>
            <person name="Kravitz S."/>
            <person name="Beeson K."/>
            <person name="Sutton G."/>
            <person name="Rogers Y.-H."/>
            <person name="Friedman R."/>
            <person name="Frazier M."/>
            <person name="Venter J.C."/>
        </authorList>
    </citation>
    <scope>NUCLEOTIDE SEQUENCE [LARGE SCALE GENOMIC DNA]</scope>
    <source>
        <strain evidence="1 2">ATCC 23134</strain>
    </source>
</reference>
<evidence type="ECO:0000313" key="2">
    <source>
        <dbReference type="Proteomes" id="UP000004095"/>
    </source>
</evidence>
<dbReference type="PANTHER" id="PTHR38031:SF1">
    <property type="entry name" value="SULFUR CARRIER PROTEIN CYSO"/>
    <property type="match status" value="1"/>
</dbReference>
<dbReference type="SUPFAM" id="SSF54285">
    <property type="entry name" value="MoaD/ThiS"/>
    <property type="match status" value="1"/>
</dbReference>
<comment type="caution">
    <text evidence="1">The sequence shown here is derived from an EMBL/GenBank/DDBJ whole genome shotgun (WGS) entry which is preliminary data.</text>
</comment>
<accession>A1ZFM4</accession>
<dbReference type="InterPro" id="IPR003749">
    <property type="entry name" value="ThiS/MoaD-like"/>
</dbReference>
<keyword evidence="2" id="KW-1185">Reference proteome</keyword>